<dbReference type="SUPFAM" id="SSF51735">
    <property type="entry name" value="NAD(P)-binding Rossmann-fold domains"/>
    <property type="match status" value="1"/>
</dbReference>
<dbReference type="Pfam" id="PF05368">
    <property type="entry name" value="NmrA"/>
    <property type="match status" value="1"/>
</dbReference>
<dbReference type="Gene3D" id="3.40.50.720">
    <property type="entry name" value="NAD(P)-binding Rossmann-like Domain"/>
    <property type="match status" value="1"/>
</dbReference>
<dbReference type="PANTHER" id="PTHR47129">
    <property type="entry name" value="QUINONE OXIDOREDUCTASE 2"/>
    <property type="match status" value="1"/>
</dbReference>
<dbReference type="PANTHER" id="PTHR47129:SF1">
    <property type="entry name" value="NMRA-LIKE DOMAIN-CONTAINING PROTEIN"/>
    <property type="match status" value="1"/>
</dbReference>
<name>A0A7V2F695_RHOMR</name>
<protein>
    <submittedName>
        <fullName evidence="2">SDR family oxidoreductase</fullName>
    </submittedName>
</protein>
<dbReference type="InterPro" id="IPR036291">
    <property type="entry name" value="NAD(P)-bd_dom_sf"/>
</dbReference>
<evidence type="ECO:0000313" key="2">
    <source>
        <dbReference type="EMBL" id="HER95857.1"/>
    </source>
</evidence>
<feature type="domain" description="NmrA-like" evidence="1">
    <location>
        <begin position="6"/>
        <end position="261"/>
    </location>
</feature>
<reference evidence="2" key="1">
    <citation type="journal article" date="2020" name="mSystems">
        <title>Genome- and Community-Level Interaction Insights into Carbon Utilization and Element Cycling Functions of Hydrothermarchaeota in Hydrothermal Sediment.</title>
        <authorList>
            <person name="Zhou Z."/>
            <person name="Liu Y."/>
            <person name="Xu W."/>
            <person name="Pan J."/>
            <person name="Luo Z.H."/>
            <person name="Li M."/>
        </authorList>
    </citation>
    <scope>NUCLEOTIDE SEQUENCE [LARGE SCALE GENOMIC DNA]</scope>
    <source>
        <strain evidence="2">SpSt-143</strain>
    </source>
</reference>
<gene>
    <name evidence="2" type="ORF">ENO59_04995</name>
</gene>
<dbReference type="AlphaFoldDB" id="A0A7V2F695"/>
<proteinExistence type="predicted"/>
<dbReference type="CDD" id="cd05269">
    <property type="entry name" value="TMR_SDR_a"/>
    <property type="match status" value="1"/>
</dbReference>
<accession>A0A7V2F695</accession>
<sequence>MEMLLGITGAGGHLGRRVVEVLLALVPAQRIRALTRRPEKLADLAARGVSVVEADFAKPEALSRALAGVERLLLISTDDLRPGARVALHRQAIEAAQRAGVRYIAYTSAVRADQTPVGFMRDHGETEALLRESGLAWTFLRNNLYAETLLMVAPQALQTGVLQLPAGEGRVAFVAREDCARVAATVLVSPGHEGRIYDVTGPEALSYAEAVAVLSRLSGKPLRYEAVTPEAYRRAMAAAGLPEIVIEAMTSMYQGVAQGVFNLVTSVVQEVMGQPPLTLEQALEAHRAALQASV</sequence>
<dbReference type="InterPro" id="IPR052718">
    <property type="entry name" value="NmrA-type_oxidoreductase"/>
</dbReference>
<dbReference type="Gene3D" id="3.90.25.10">
    <property type="entry name" value="UDP-galactose 4-epimerase, domain 1"/>
    <property type="match status" value="1"/>
</dbReference>
<comment type="caution">
    <text evidence="2">The sequence shown here is derived from an EMBL/GenBank/DDBJ whole genome shotgun (WGS) entry which is preliminary data.</text>
</comment>
<dbReference type="InterPro" id="IPR008030">
    <property type="entry name" value="NmrA-like"/>
</dbReference>
<organism evidence="2">
    <name type="scientific">Rhodothermus marinus</name>
    <name type="common">Rhodothermus obamensis</name>
    <dbReference type="NCBI Taxonomy" id="29549"/>
    <lineage>
        <taxon>Bacteria</taxon>
        <taxon>Pseudomonadati</taxon>
        <taxon>Rhodothermota</taxon>
        <taxon>Rhodothermia</taxon>
        <taxon>Rhodothermales</taxon>
        <taxon>Rhodothermaceae</taxon>
        <taxon>Rhodothermus</taxon>
    </lineage>
</organism>
<evidence type="ECO:0000259" key="1">
    <source>
        <dbReference type="Pfam" id="PF05368"/>
    </source>
</evidence>
<dbReference type="EMBL" id="DSGB01000004">
    <property type="protein sequence ID" value="HER95857.1"/>
    <property type="molecule type" value="Genomic_DNA"/>
</dbReference>